<keyword evidence="3" id="KW-1185">Reference proteome</keyword>
<name>A0A437N792_9SPHN</name>
<dbReference type="InterPro" id="IPR029045">
    <property type="entry name" value="ClpP/crotonase-like_dom_sf"/>
</dbReference>
<dbReference type="InterPro" id="IPR014748">
    <property type="entry name" value="Enoyl-CoA_hydra_C"/>
</dbReference>
<dbReference type="Gene3D" id="1.10.12.10">
    <property type="entry name" value="Lyase 2-enoyl-coa Hydratase, Chain A, domain 2"/>
    <property type="match status" value="1"/>
</dbReference>
<dbReference type="PANTHER" id="PTHR43459:SF1">
    <property type="entry name" value="EG:BACN32G11.4 PROTEIN"/>
    <property type="match status" value="1"/>
</dbReference>
<dbReference type="GO" id="GO:0003824">
    <property type="term" value="F:catalytic activity"/>
    <property type="evidence" value="ECO:0007669"/>
    <property type="project" value="UniProtKB-ARBA"/>
</dbReference>
<protein>
    <submittedName>
        <fullName evidence="2">Enoyl-CoA hydratase</fullName>
    </submittedName>
</protein>
<proteinExistence type="inferred from homology"/>
<dbReference type="PANTHER" id="PTHR43459">
    <property type="entry name" value="ENOYL-COA HYDRATASE"/>
    <property type="match status" value="1"/>
</dbReference>
<dbReference type="AlphaFoldDB" id="A0A437N792"/>
<dbReference type="OrthoDB" id="9781757at2"/>
<accession>A0A437N792</accession>
<evidence type="ECO:0000256" key="1">
    <source>
        <dbReference type="ARBA" id="ARBA00005254"/>
    </source>
</evidence>
<evidence type="ECO:0000313" key="2">
    <source>
        <dbReference type="EMBL" id="RVU05795.1"/>
    </source>
</evidence>
<sequence length="262" mass="27165">MEEREVLVARHGGVALITLNRPKAGNTFNMALATALELAIREALADPDVRVLALTGAGKLFCGGGDVGSFASAGEGAGPYLLELANAVHRSVKLLASSAKPVVTIINGAAAGAGLSLAIAGDVVVAGASAHFSAAYSAVGLTPDGGMSWLLPRLIGWRRAQEMLLTNRRVSANEAEAMGLVTRMVPDEEVIEQGLAMAEKLARGPVAALGKTRLLLAQGQEQDLSTHLDKEAQSIAEAVALPEAREGIAAFLERRKPDFVSV</sequence>
<dbReference type="CDD" id="cd06558">
    <property type="entry name" value="crotonase-like"/>
    <property type="match status" value="1"/>
</dbReference>
<dbReference type="RefSeq" id="WP_127707778.1">
    <property type="nucleotide sequence ID" value="NZ_SACO01000004.1"/>
</dbReference>
<comment type="similarity">
    <text evidence="1">Belongs to the enoyl-CoA hydratase/isomerase family.</text>
</comment>
<organism evidence="2 3">
    <name type="scientific">Novosphingobium umbonatum</name>
    <dbReference type="NCBI Taxonomy" id="1908524"/>
    <lineage>
        <taxon>Bacteria</taxon>
        <taxon>Pseudomonadati</taxon>
        <taxon>Pseudomonadota</taxon>
        <taxon>Alphaproteobacteria</taxon>
        <taxon>Sphingomonadales</taxon>
        <taxon>Sphingomonadaceae</taxon>
        <taxon>Novosphingobium</taxon>
    </lineage>
</organism>
<dbReference type="InterPro" id="IPR001753">
    <property type="entry name" value="Enoyl-CoA_hydra/iso"/>
</dbReference>
<reference evidence="2 3" key="1">
    <citation type="submission" date="2019-01" db="EMBL/GenBank/DDBJ databases">
        <authorList>
            <person name="Chen W.-M."/>
        </authorList>
    </citation>
    <scope>NUCLEOTIDE SEQUENCE [LARGE SCALE GENOMIC DNA]</scope>
    <source>
        <strain evidence="2 3">FSY-9</strain>
    </source>
</reference>
<evidence type="ECO:0000313" key="3">
    <source>
        <dbReference type="Proteomes" id="UP000282837"/>
    </source>
</evidence>
<dbReference type="Gene3D" id="3.90.226.10">
    <property type="entry name" value="2-enoyl-CoA Hydratase, Chain A, domain 1"/>
    <property type="match status" value="1"/>
</dbReference>
<dbReference type="EMBL" id="SACO01000004">
    <property type="protein sequence ID" value="RVU05795.1"/>
    <property type="molecule type" value="Genomic_DNA"/>
</dbReference>
<comment type="caution">
    <text evidence="2">The sequence shown here is derived from an EMBL/GenBank/DDBJ whole genome shotgun (WGS) entry which is preliminary data.</text>
</comment>
<dbReference type="Proteomes" id="UP000282837">
    <property type="component" value="Unassembled WGS sequence"/>
</dbReference>
<gene>
    <name evidence="2" type="ORF">EOE18_07380</name>
</gene>
<dbReference type="Pfam" id="PF00378">
    <property type="entry name" value="ECH_1"/>
    <property type="match status" value="1"/>
</dbReference>
<dbReference type="SUPFAM" id="SSF52096">
    <property type="entry name" value="ClpP/crotonase"/>
    <property type="match status" value="1"/>
</dbReference>